<name>A0A554LLD2_9BACT</name>
<evidence type="ECO:0000313" key="1">
    <source>
        <dbReference type="EMBL" id="TSC93686.1"/>
    </source>
</evidence>
<dbReference type="AlphaFoldDB" id="A0A554LLD2"/>
<gene>
    <name evidence="1" type="ORF">CEN91_149</name>
</gene>
<evidence type="ECO:0008006" key="3">
    <source>
        <dbReference type="Google" id="ProtNLM"/>
    </source>
</evidence>
<accession>A0A554LLD2</accession>
<reference evidence="1 2" key="1">
    <citation type="submission" date="2017-07" db="EMBL/GenBank/DDBJ databases">
        <title>Mechanisms for carbon and nitrogen cycling indicate functional differentiation within the Candidate Phyla Radiation.</title>
        <authorList>
            <person name="Danczak R.E."/>
            <person name="Johnston M.D."/>
            <person name="Kenah C."/>
            <person name="Slattery M."/>
            <person name="Wrighton K.C."/>
            <person name="Wilkins M.J."/>
        </authorList>
    </citation>
    <scope>NUCLEOTIDE SEQUENCE [LARGE SCALE GENOMIC DNA]</scope>
    <source>
        <strain evidence="1">Licking1014_85</strain>
    </source>
</reference>
<protein>
    <recommendedName>
        <fullName evidence="3">DUF218 domain-containing protein</fullName>
    </recommendedName>
</protein>
<proteinExistence type="predicted"/>
<organism evidence="1 2">
    <name type="scientific">Candidatus Berkelbacteria bacterium Licking1014_85</name>
    <dbReference type="NCBI Taxonomy" id="2017148"/>
    <lineage>
        <taxon>Bacteria</taxon>
        <taxon>Candidatus Berkelbacteria</taxon>
    </lineage>
</organism>
<sequence length="204" mass="23148">MILSRKPDFCADAVLFHSRGFNDNDGLFKLAASLVSDSFARYIVINGFEGERFDGKMGKTSPGALSYKKSLLAENVHQDKIIISEPAKNSREENKMFLKLAKENGWMNVIIISQPHQLLRLMLGALKEIKNRGMRIGLYSTAPNSTNWRKKVYASQGEKRDARFDDIQSEFKRISKYIKDGHLATLEELVEYLCIGIDKKSITP</sequence>
<dbReference type="Proteomes" id="UP000315589">
    <property type="component" value="Unassembled WGS sequence"/>
</dbReference>
<dbReference type="EMBL" id="VMGI01000014">
    <property type="protein sequence ID" value="TSC93686.1"/>
    <property type="molecule type" value="Genomic_DNA"/>
</dbReference>
<comment type="caution">
    <text evidence="1">The sequence shown here is derived from an EMBL/GenBank/DDBJ whole genome shotgun (WGS) entry which is preliminary data.</text>
</comment>
<evidence type="ECO:0000313" key="2">
    <source>
        <dbReference type="Proteomes" id="UP000315589"/>
    </source>
</evidence>